<sequence>MKTSTSDEKRGIQWTAQNQLDGLNFADDLALRSHTKKQMQIKTTSVAEASKSLGLNIHKAKIMILKYKTENINSITLDAGDLELMETFKYLRSIVDKQGGSDAVVKTMIGKTRTAFLQLKNIC</sequence>
<dbReference type="PANTHER" id="PTHR47027">
    <property type="entry name" value="REVERSE TRANSCRIPTASE DOMAIN-CONTAINING PROTEIN"/>
    <property type="match status" value="1"/>
</dbReference>
<name>A0A183NCL8_9TREM</name>
<reference evidence="1 2" key="1">
    <citation type="submission" date="2018-11" db="EMBL/GenBank/DDBJ databases">
        <authorList>
            <consortium name="Pathogen Informatics"/>
        </authorList>
    </citation>
    <scope>NUCLEOTIDE SEQUENCE [LARGE SCALE GENOMIC DNA]</scope>
    <source>
        <strain evidence="1 2">Zambia</strain>
    </source>
</reference>
<keyword evidence="2" id="KW-1185">Reference proteome</keyword>
<dbReference type="Proteomes" id="UP000277204">
    <property type="component" value="Unassembled WGS sequence"/>
</dbReference>
<evidence type="ECO:0000313" key="1">
    <source>
        <dbReference type="EMBL" id="VDP57941.1"/>
    </source>
</evidence>
<evidence type="ECO:0000313" key="2">
    <source>
        <dbReference type="Proteomes" id="UP000277204"/>
    </source>
</evidence>
<proteinExistence type="predicted"/>
<accession>A0A183NCL8</accession>
<dbReference type="AlphaFoldDB" id="A0A183NCL8"/>
<organism evidence="1 2">
    <name type="scientific">Schistosoma margrebowiei</name>
    <dbReference type="NCBI Taxonomy" id="48269"/>
    <lineage>
        <taxon>Eukaryota</taxon>
        <taxon>Metazoa</taxon>
        <taxon>Spiralia</taxon>
        <taxon>Lophotrochozoa</taxon>
        <taxon>Platyhelminthes</taxon>
        <taxon>Trematoda</taxon>
        <taxon>Digenea</taxon>
        <taxon>Strigeidida</taxon>
        <taxon>Schistosomatoidea</taxon>
        <taxon>Schistosomatidae</taxon>
        <taxon>Schistosoma</taxon>
    </lineage>
</organism>
<gene>
    <name evidence="1" type="ORF">SMRZ_LOCUS26043</name>
</gene>
<dbReference type="PANTHER" id="PTHR47027:SF25">
    <property type="entry name" value="REVERSE TRANSCRIPTASE DOMAIN-CONTAINING PROTEIN"/>
    <property type="match status" value="1"/>
</dbReference>
<protein>
    <submittedName>
        <fullName evidence="1">Uncharacterized protein</fullName>
    </submittedName>
</protein>
<dbReference type="EMBL" id="UZAI01022434">
    <property type="protein sequence ID" value="VDP57941.1"/>
    <property type="molecule type" value="Genomic_DNA"/>
</dbReference>